<protein>
    <submittedName>
        <fullName evidence="1">Uncharacterized protein</fullName>
    </submittedName>
</protein>
<name>A0ABY9T8S2_BREBE</name>
<dbReference type="RefSeq" id="WP_310767467.1">
    <property type="nucleotide sequence ID" value="NZ_CP134050.1"/>
</dbReference>
<dbReference type="EMBL" id="CP134050">
    <property type="protein sequence ID" value="WNC14788.1"/>
    <property type="molecule type" value="Genomic_DNA"/>
</dbReference>
<proteinExistence type="predicted"/>
<organism evidence="1 2">
    <name type="scientific">Brevibacillus brevis</name>
    <name type="common">Bacillus brevis</name>
    <dbReference type="NCBI Taxonomy" id="1393"/>
    <lineage>
        <taxon>Bacteria</taxon>
        <taxon>Bacillati</taxon>
        <taxon>Bacillota</taxon>
        <taxon>Bacilli</taxon>
        <taxon>Bacillales</taxon>
        <taxon>Paenibacillaceae</taxon>
        <taxon>Brevibacillus</taxon>
    </lineage>
</organism>
<gene>
    <name evidence="1" type="ORF">RGB73_29710</name>
</gene>
<reference evidence="1 2" key="1">
    <citation type="submission" date="2023-09" db="EMBL/GenBank/DDBJ databases">
        <title>Complete Genome and Methylome dissection of Bacillus brevis NEB573 original source of BbsI restriction endonuclease.</title>
        <authorList>
            <person name="Fomenkov A."/>
            <person name="Roberts R.D."/>
        </authorList>
    </citation>
    <scope>NUCLEOTIDE SEQUENCE [LARGE SCALE GENOMIC DNA]</scope>
    <source>
        <strain evidence="1 2">NEB573</strain>
    </source>
</reference>
<accession>A0ABY9T8S2</accession>
<evidence type="ECO:0000313" key="1">
    <source>
        <dbReference type="EMBL" id="WNC14788.1"/>
    </source>
</evidence>
<dbReference type="Gene3D" id="3.40.30.120">
    <property type="match status" value="1"/>
</dbReference>
<keyword evidence="2" id="KW-1185">Reference proteome</keyword>
<dbReference type="Proteomes" id="UP001256827">
    <property type="component" value="Chromosome"/>
</dbReference>
<sequence length="131" mass="14392">MANDTVRGALTPYAGSGSGSDVFRLDFLYDRENEGLAAYTLQQVVLLSQKRDKLGSKGITVDILSIHMGCRYPNRCNRSELAAEENLPPVQNPQQWTGEPGTRVPHVFLERKGEEISSLALVQAFSGLLLT</sequence>
<evidence type="ECO:0000313" key="2">
    <source>
        <dbReference type="Proteomes" id="UP001256827"/>
    </source>
</evidence>